<accession>A0A5J5BJ66</accession>
<protein>
    <submittedName>
        <fullName evidence="1">Uncharacterized protein</fullName>
    </submittedName>
</protein>
<gene>
    <name evidence="1" type="ORF">F0562_023916</name>
</gene>
<evidence type="ECO:0000313" key="1">
    <source>
        <dbReference type="EMBL" id="KAA8542764.1"/>
    </source>
</evidence>
<dbReference type="EMBL" id="CM018035">
    <property type="protein sequence ID" value="KAA8542764.1"/>
    <property type="molecule type" value="Genomic_DNA"/>
</dbReference>
<organism evidence="1 2">
    <name type="scientific">Nyssa sinensis</name>
    <dbReference type="NCBI Taxonomy" id="561372"/>
    <lineage>
        <taxon>Eukaryota</taxon>
        <taxon>Viridiplantae</taxon>
        <taxon>Streptophyta</taxon>
        <taxon>Embryophyta</taxon>
        <taxon>Tracheophyta</taxon>
        <taxon>Spermatophyta</taxon>
        <taxon>Magnoliopsida</taxon>
        <taxon>eudicotyledons</taxon>
        <taxon>Gunneridae</taxon>
        <taxon>Pentapetalae</taxon>
        <taxon>asterids</taxon>
        <taxon>Cornales</taxon>
        <taxon>Nyssaceae</taxon>
        <taxon>Nyssa</taxon>
    </lineage>
</organism>
<sequence>MATTTVYNEDDKGSDDQLRRWRLIIDVECCAAYDGQRDALMVAQAMTVDDCCIYEGGYGLTICLWEAVNDEGALLCRWLMSMNSSSDCGGGGDVQ</sequence>
<proteinExistence type="predicted"/>
<keyword evidence="2" id="KW-1185">Reference proteome</keyword>
<reference evidence="1 2" key="1">
    <citation type="submission" date="2019-09" db="EMBL/GenBank/DDBJ databases">
        <title>A chromosome-level genome assembly of the Chinese tupelo Nyssa sinensis.</title>
        <authorList>
            <person name="Yang X."/>
            <person name="Kang M."/>
            <person name="Yang Y."/>
            <person name="Xiong H."/>
            <person name="Wang M."/>
            <person name="Zhang Z."/>
            <person name="Wang Z."/>
            <person name="Wu H."/>
            <person name="Ma T."/>
            <person name="Liu J."/>
            <person name="Xi Z."/>
        </authorList>
    </citation>
    <scope>NUCLEOTIDE SEQUENCE [LARGE SCALE GENOMIC DNA]</scope>
    <source>
        <strain evidence="1">J267</strain>
        <tissue evidence="1">Leaf</tissue>
    </source>
</reference>
<dbReference type="Proteomes" id="UP000325577">
    <property type="component" value="Linkage Group LG12"/>
</dbReference>
<evidence type="ECO:0000313" key="2">
    <source>
        <dbReference type="Proteomes" id="UP000325577"/>
    </source>
</evidence>
<dbReference type="AlphaFoldDB" id="A0A5J5BJ66"/>
<name>A0A5J5BJ66_9ASTE</name>